<organism evidence="2 3">
    <name type="scientific">Nocardiopsis alborubida</name>
    <dbReference type="NCBI Taxonomy" id="146802"/>
    <lineage>
        <taxon>Bacteria</taxon>
        <taxon>Bacillati</taxon>
        <taxon>Actinomycetota</taxon>
        <taxon>Actinomycetes</taxon>
        <taxon>Streptosporangiales</taxon>
        <taxon>Nocardiopsidaceae</taxon>
        <taxon>Nocardiopsis</taxon>
    </lineage>
</organism>
<dbReference type="Pfam" id="PF16670">
    <property type="entry name" value="PI-PLC-C1"/>
    <property type="match status" value="1"/>
</dbReference>
<evidence type="ECO:0000256" key="1">
    <source>
        <dbReference type="SAM" id="SignalP"/>
    </source>
</evidence>
<comment type="caution">
    <text evidence="2">The sequence shown here is derived from an EMBL/GenBank/DDBJ whole genome shotgun (WGS) entry which is preliminary data.</text>
</comment>
<dbReference type="GO" id="GO:0008081">
    <property type="term" value="F:phosphoric diester hydrolase activity"/>
    <property type="evidence" value="ECO:0007669"/>
    <property type="project" value="InterPro"/>
</dbReference>
<dbReference type="SUPFAM" id="SSF51695">
    <property type="entry name" value="PLC-like phosphodiesterases"/>
    <property type="match status" value="1"/>
</dbReference>
<dbReference type="Gene3D" id="3.20.20.190">
    <property type="entry name" value="Phosphatidylinositol (PI) phosphodiesterase"/>
    <property type="match status" value="1"/>
</dbReference>
<keyword evidence="3" id="KW-1185">Reference proteome</keyword>
<protein>
    <recommendedName>
        <fullName evidence="4">Phosphoinositide phospholipase C, Ca2+-dependent</fullName>
    </recommendedName>
</protein>
<dbReference type="InterPro" id="IPR017946">
    <property type="entry name" value="PLC-like_Pdiesterase_TIM-brl"/>
</dbReference>
<dbReference type="EMBL" id="JAAXPG010000016">
    <property type="protein sequence ID" value="NKY99524.1"/>
    <property type="molecule type" value="Genomic_DNA"/>
</dbReference>
<sequence length="343" mass="36197">MPSARTAALTCAALALALTSAPSPASAAGQTLSRSTSVGVHNAYETATFPHFADALDSGAGLLELDVWTDEWFGTWRVNHELVGQRNNCAGAASPDGLRQGGDGDLADCLRDVRTWHEANPGHPPLLLKVEMKKGYHAEAGLGPAEFDALADQVLGDALFRPDDLLAGAHATLDEAVRADGWPSRGALAGRVVVYLTPGTFEQGNPFDDLWTDEEQATRLRDLAAEGRLDEAATFPAVLGARGGDPRERYAEDLRPWFVVFDGSAPTYTGGIDTSWYGENDYLLVMTDAHAVSPAIDARTPSPEEAAARVRELAQAGATTVTSDWAGLPGVLSMVVPHGPGNG</sequence>
<evidence type="ECO:0000313" key="2">
    <source>
        <dbReference type="EMBL" id="NKY99524.1"/>
    </source>
</evidence>
<reference evidence="2 3" key="1">
    <citation type="submission" date="2020-04" db="EMBL/GenBank/DDBJ databases">
        <title>MicrobeNet Type strains.</title>
        <authorList>
            <person name="Nicholson A.C."/>
        </authorList>
    </citation>
    <scope>NUCLEOTIDE SEQUENCE [LARGE SCALE GENOMIC DNA]</scope>
    <source>
        <strain evidence="2 3">ATCC 23612</strain>
    </source>
</reference>
<gene>
    <name evidence="2" type="ORF">HGB44_17900</name>
</gene>
<dbReference type="GO" id="GO:0006629">
    <property type="term" value="P:lipid metabolic process"/>
    <property type="evidence" value="ECO:0007669"/>
    <property type="project" value="InterPro"/>
</dbReference>
<dbReference type="InterPro" id="IPR032075">
    <property type="entry name" value="PI-PLC-C1"/>
</dbReference>
<evidence type="ECO:0008006" key="4">
    <source>
        <dbReference type="Google" id="ProtNLM"/>
    </source>
</evidence>
<dbReference type="CDD" id="cd08589">
    <property type="entry name" value="PI-PLCc_SaPLC1_like"/>
    <property type="match status" value="1"/>
</dbReference>
<accession>A0A7X6MED4</accession>
<dbReference type="Proteomes" id="UP000553209">
    <property type="component" value="Unassembled WGS sequence"/>
</dbReference>
<dbReference type="RefSeq" id="WP_061083595.1">
    <property type="nucleotide sequence ID" value="NZ_JAAXPG010000016.1"/>
</dbReference>
<keyword evidence="1" id="KW-0732">Signal</keyword>
<dbReference type="AlphaFoldDB" id="A0A7X6MED4"/>
<feature type="chain" id="PRO_5031135088" description="Phosphoinositide phospholipase C, Ca2+-dependent" evidence="1">
    <location>
        <begin position="28"/>
        <end position="343"/>
    </location>
</feature>
<evidence type="ECO:0000313" key="3">
    <source>
        <dbReference type="Proteomes" id="UP000553209"/>
    </source>
</evidence>
<feature type="signal peptide" evidence="1">
    <location>
        <begin position="1"/>
        <end position="27"/>
    </location>
</feature>
<name>A0A7X6MED4_9ACTN</name>
<proteinExistence type="predicted"/>